<organism evidence="2 3">
    <name type="scientific">Muraenolepis orangiensis</name>
    <name type="common">Patagonian moray cod</name>
    <dbReference type="NCBI Taxonomy" id="630683"/>
    <lineage>
        <taxon>Eukaryota</taxon>
        <taxon>Metazoa</taxon>
        <taxon>Chordata</taxon>
        <taxon>Craniata</taxon>
        <taxon>Vertebrata</taxon>
        <taxon>Euteleostomi</taxon>
        <taxon>Actinopterygii</taxon>
        <taxon>Neopterygii</taxon>
        <taxon>Teleostei</taxon>
        <taxon>Neoteleostei</taxon>
        <taxon>Acanthomorphata</taxon>
        <taxon>Zeiogadaria</taxon>
        <taxon>Gadariae</taxon>
        <taxon>Gadiformes</taxon>
        <taxon>Muraenolepidoidei</taxon>
        <taxon>Muraenolepididae</taxon>
        <taxon>Muraenolepis</taxon>
    </lineage>
</organism>
<feature type="region of interest" description="Disordered" evidence="1">
    <location>
        <begin position="1"/>
        <end position="136"/>
    </location>
</feature>
<evidence type="ECO:0000313" key="3">
    <source>
        <dbReference type="Proteomes" id="UP001148018"/>
    </source>
</evidence>
<dbReference type="Proteomes" id="UP001148018">
    <property type="component" value="Unassembled WGS sequence"/>
</dbReference>
<proteinExistence type="predicted"/>
<name>A0A9Q0EUI4_9TELE</name>
<gene>
    <name evidence="2" type="ORF">NHX12_019947</name>
</gene>
<evidence type="ECO:0000313" key="2">
    <source>
        <dbReference type="EMBL" id="KAJ3613701.1"/>
    </source>
</evidence>
<comment type="caution">
    <text evidence="2">The sequence shown here is derived from an EMBL/GenBank/DDBJ whole genome shotgun (WGS) entry which is preliminary data.</text>
</comment>
<reference evidence="2" key="1">
    <citation type="submission" date="2022-07" db="EMBL/GenBank/DDBJ databases">
        <title>Chromosome-level genome of Muraenolepis orangiensis.</title>
        <authorList>
            <person name="Kim J."/>
        </authorList>
    </citation>
    <scope>NUCLEOTIDE SEQUENCE</scope>
    <source>
        <strain evidence="2">KU_S4_2022</strain>
        <tissue evidence="2">Muscle</tissue>
    </source>
</reference>
<feature type="compositionally biased region" description="Basic and acidic residues" evidence="1">
    <location>
        <begin position="31"/>
        <end position="75"/>
    </location>
</feature>
<sequence length="136" mass="14784">MLPQVSEPDEGGEGNAGWHTPSSVATGFTTRELRHGEVRHGEERHGEGRHGEERHGEGRHGEERHGEGRHGEGRHGTGLPWVFPSEPIISTPAQPPEEGPIERGIHNRIVSSSTSPSPRVARLKSQPARGDQKING</sequence>
<keyword evidence="3" id="KW-1185">Reference proteome</keyword>
<protein>
    <submittedName>
        <fullName evidence="2">Uncharacterized protein</fullName>
    </submittedName>
</protein>
<dbReference type="AlphaFoldDB" id="A0A9Q0EUI4"/>
<accession>A0A9Q0EUI4</accession>
<dbReference type="EMBL" id="JANIIK010000035">
    <property type="protein sequence ID" value="KAJ3613701.1"/>
    <property type="molecule type" value="Genomic_DNA"/>
</dbReference>
<feature type="compositionally biased region" description="Polar residues" evidence="1">
    <location>
        <begin position="20"/>
        <end position="29"/>
    </location>
</feature>
<evidence type="ECO:0000256" key="1">
    <source>
        <dbReference type="SAM" id="MobiDB-lite"/>
    </source>
</evidence>